<dbReference type="STRING" id="65700.SY86_09065"/>
<organism evidence="1 2">
    <name type="scientific">Erwinia tracheiphila</name>
    <dbReference type="NCBI Taxonomy" id="65700"/>
    <lineage>
        <taxon>Bacteria</taxon>
        <taxon>Pseudomonadati</taxon>
        <taxon>Pseudomonadota</taxon>
        <taxon>Gammaproteobacteria</taxon>
        <taxon>Enterobacterales</taxon>
        <taxon>Erwiniaceae</taxon>
        <taxon>Erwinia</taxon>
    </lineage>
</organism>
<keyword evidence="2" id="KW-1185">Reference proteome</keyword>
<dbReference type="PATRIC" id="fig|65700.7.peg.2290"/>
<gene>
    <name evidence="1" type="ORF">SY86_09065</name>
</gene>
<evidence type="ECO:0000313" key="2">
    <source>
        <dbReference type="Proteomes" id="UP000033924"/>
    </source>
</evidence>
<accession>A0A0M2KF20</accession>
<proteinExistence type="predicted"/>
<evidence type="ECO:0008006" key="3">
    <source>
        <dbReference type="Google" id="ProtNLM"/>
    </source>
</evidence>
<dbReference type="Proteomes" id="UP000033924">
    <property type="component" value="Unassembled WGS sequence"/>
</dbReference>
<comment type="caution">
    <text evidence="1">The sequence shown here is derived from an EMBL/GenBank/DDBJ whole genome shotgun (WGS) entry which is preliminary data.</text>
</comment>
<evidence type="ECO:0000313" key="1">
    <source>
        <dbReference type="EMBL" id="KKF35546.1"/>
    </source>
</evidence>
<name>A0A0M2KF20_9GAMM</name>
<dbReference type="NCBIfam" id="NF033894">
    <property type="entry name" value="Eex_IncN"/>
    <property type="match status" value="1"/>
</dbReference>
<sequence>MALFAMSGCGDKEYDASYYQANHEKAEETLKKCEAGEISGRSCDNARVGFDNYKAEKLEQHLLGKSL</sequence>
<dbReference type="EMBL" id="JXNU01000003">
    <property type="protein sequence ID" value="KKF35546.1"/>
    <property type="molecule type" value="Genomic_DNA"/>
</dbReference>
<protein>
    <recommendedName>
        <fullName evidence="3">EexN family lipoprotein</fullName>
    </recommendedName>
</protein>
<dbReference type="InterPro" id="IPR047937">
    <property type="entry name" value="Eex_IncN-like"/>
</dbReference>
<dbReference type="AlphaFoldDB" id="A0A0M2KF20"/>
<reference evidence="1 2" key="1">
    <citation type="submission" date="2015-01" db="EMBL/GenBank/DDBJ databases">
        <title>Erwinia tracheiphila.</title>
        <authorList>
            <person name="Shapiro L.R."/>
        </authorList>
    </citation>
    <scope>NUCLEOTIDE SEQUENCE [LARGE SCALE GENOMIC DNA]</scope>
    <source>
        <strain evidence="1 2">BuffGH</strain>
    </source>
</reference>